<reference evidence="2" key="1">
    <citation type="journal article" date="2022" name="bioRxiv">
        <title>Sequencing and chromosome-scale assembly of the giantPleurodeles waltlgenome.</title>
        <authorList>
            <person name="Brown T."/>
            <person name="Elewa A."/>
            <person name="Iarovenko S."/>
            <person name="Subramanian E."/>
            <person name="Araus A.J."/>
            <person name="Petzold A."/>
            <person name="Susuki M."/>
            <person name="Suzuki K.-i.T."/>
            <person name="Hayashi T."/>
            <person name="Toyoda A."/>
            <person name="Oliveira C."/>
            <person name="Osipova E."/>
            <person name="Leigh N.D."/>
            <person name="Simon A."/>
            <person name="Yun M.H."/>
        </authorList>
    </citation>
    <scope>NUCLEOTIDE SEQUENCE</scope>
    <source>
        <strain evidence="2">20211129_DDA</strain>
        <tissue evidence="2">Liver</tissue>
    </source>
</reference>
<protein>
    <submittedName>
        <fullName evidence="2">Uncharacterized protein</fullName>
    </submittedName>
</protein>
<accession>A0AAV7UTS2</accession>
<gene>
    <name evidence="2" type="ORF">NDU88_001805</name>
</gene>
<keyword evidence="3" id="KW-1185">Reference proteome</keyword>
<organism evidence="2 3">
    <name type="scientific">Pleurodeles waltl</name>
    <name type="common">Iberian ribbed newt</name>
    <dbReference type="NCBI Taxonomy" id="8319"/>
    <lineage>
        <taxon>Eukaryota</taxon>
        <taxon>Metazoa</taxon>
        <taxon>Chordata</taxon>
        <taxon>Craniata</taxon>
        <taxon>Vertebrata</taxon>
        <taxon>Euteleostomi</taxon>
        <taxon>Amphibia</taxon>
        <taxon>Batrachia</taxon>
        <taxon>Caudata</taxon>
        <taxon>Salamandroidea</taxon>
        <taxon>Salamandridae</taxon>
        <taxon>Pleurodelinae</taxon>
        <taxon>Pleurodeles</taxon>
    </lineage>
</organism>
<name>A0AAV7UTS2_PLEWA</name>
<evidence type="ECO:0000313" key="3">
    <source>
        <dbReference type="Proteomes" id="UP001066276"/>
    </source>
</evidence>
<sequence>MGRLGAELCGMEGLRLPLQPLRGYQRTLPLGGPSAGHEVSLIDPAQGACNKTACDLALSCGLLGASNHSAQHHGGPNARSNYGPHSARDISGGPQAGGDGQRYNLADSGDEIHALGYSSFQSRGVGLEQRVSMVETHITSSLDRDQELLYLRSKLIDLEDRSRRDNARFLGFPEYIEGADTHSYLRETLPKLNGLTFDPIWNFKECTD</sequence>
<dbReference type="EMBL" id="JANPWB010000004">
    <property type="protein sequence ID" value="KAJ1192498.1"/>
    <property type="molecule type" value="Genomic_DNA"/>
</dbReference>
<dbReference type="AlphaFoldDB" id="A0AAV7UTS2"/>
<comment type="caution">
    <text evidence="2">The sequence shown here is derived from an EMBL/GenBank/DDBJ whole genome shotgun (WGS) entry which is preliminary data.</text>
</comment>
<proteinExistence type="predicted"/>
<evidence type="ECO:0000256" key="1">
    <source>
        <dbReference type="SAM" id="MobiDB-lite"/>
    </source>
</evidence>
<evidence type="ECO:0000313" key="2">
    <source>
        <dbReference type="EMBL" id="KAJ1192498.1"/>
    </source>
</evidence>
<feature type="region of interest" description="Disordered" evidence="1">
    <location>
        <begin position="68"/>
        <end position="101"/>
    </location>
</feature>
<dbReference type="Proteomes" id="UP001066276">
    <property type="component" value="Chromosome 2_2"/>
</dbReference>